<dbReference type="AlphaFoldDB" id="A0AAX6NBU6"/>
<dbReference type="Gene3D" id="3.40.1490.10">
    <property type="entry name" value="Bit1"/>
    <property type="match status" value="1"/>
</dbReference>
<dbReference type="GO" id="GO:0004045">
    <property type="term" value="F:peptidyl-tRNA hydrolase activity"/>
    <property type="evidence" value="ECO:0007669"/>
    <property type="project" value="UniProtKB-EC"/>
</dbReference>
<evidence type="ECO:0000313" key="5">
    <source>
        <dbReference type="EMBL" id="MDU9693279.1"/>
    </source>
</evidence>
<evidence type="ECO:0000256" key="2">
    <source>
        <dbReference type="ARBA" id="ARBA00022801"/>
    </source>
</evidence>
<dbReference type="SUPFAM" id="SSF102462">
    <property type="entry name" value="Peptidyl-tRNA hydrolase II"/>
    <property type="match status" value="1"/>
</dbReference>
<dbReference type="RefSeq" id="WP_316910507.1">
    <property type="nucleotide sequence ID" value="NZ_JAPTGD010000002.1"/>
</dbReference>
<reference evidence="5" key="2">
    <citation type="submission" date="2022-12" db="EMBL/GenBank/DDBJ databases">
        <authorList>
            <person name="Dechsakulwatana C."/>
            <person name="Rungsihiranrut A."/>
            <person name="Muangchinda C."/>
            <person name="Ningthoujam R."/>
            <person name="Klankeo P."/>
            <person name="Pinyakong O."/>
        </authorList>
    </citation>
    <scope>NUCLEOTIDE SEQUENCE</scope>
    <source>
        <strain evidence="5">TL01-2</strain>
    </source>
</reference>
<name>A0AAX6NBU6_PRIAR</name>
<dbReference type="InterPro" id="IPR023476">
    <property type="entry name" value="Pep_tRNA_hydro_II_dom_sf"/>
</dbReference>
<gene>
    <name evidence="5" type="primary">pth2</name>
    <name evidence="5" type="ORF">O0Q50_19090</name>
</gene>
<reference evidence="5" key="1">
    <citation type="journal article" date="2022" name="J Environ Chem Eng">
        <title>Biodegradation of petroleum oil using a constructed nonpathogenic and heavy metal-tolerant bacterial consortium isolated from marine sponges.</title>
        <authorList>
            <person name="Dechsakulwatana C."/>
            <person name="Rungsihiranrut A."/>
            <person name="Muangchinda C."/>
            <person name="Ningthoujam R."/>
            <person name="Klankeo P."/>
            <person name="Pinyakong O."/>
        </authorList>
    </citation>
    <scope>NUCLEOTIDE SEQUENCE</scope>
    <source>
        <strain evidence="5">TL01-2</strain>
    </source>
</reference>
<organism evidence="5 6">
    <name type="scientific">Priestia aryabhattai</name>
    <name type="common">Bacillus aryabhattai</name>
    <dbReference type="NCBI Taxonomy" id="412384"/>
    <lineage>
        <taxon>Bacteria</taxon>
        <taxon>Bacillati</taxon>
        <taxon>Bacillota</taxon>
        <taxon>Bacilli</taxon>
        <taxon>Bacillales</taxon>
        <taxon>Bacillaceae</taxon>
        <taxon>Priestia</taxon>
    </lineage>
</organism>
<evidence type="ECO:0000313" key="6">
    <source>
        <dbReference type="Proteomes" id="UP001269400"/>
    </source>
</evidence>
<dbReference type="GO" id="GO:0005829">
    <property type="term" value="C:cytosol"/>
    <property type="evidence" value="ECO:0007669"/>
    <property type="project" value="TreeGrafter"/>
</dbReference>
<dbReference type="Proteomes" id="UP001269400">
    <property type="component" value="Unassembled WGS sequence"/>
</dbReference>
<comment type="caution">
    <text evidence="5">The sequence shown here is derived from an EMBL/GenBank/DDBJ whole genome shotgun (WGS) entry which is preliminary data.</text>
</comment>
<dbReference type="EC" id="3.1.1.29" evidence="1"/>
<comment type="catalytic activity">
    <reaction evidence="4">
        <text>an N-acyl-L-alpha-aminoacyl-tRNA + H2O = an N-acyl-L-amino acid + a tRNA + H(+)</text>
        <dbReference type="Rhea" id="RHEA:54448"/>
        <dbReference type="Rhea" id="RHEA-COMP:10123"/>
        <dbReference type="Rhea" id="RHEA-COMP:13883"/>
        <dbReference type="ChEBI" id="CHEBI:15377"/>
        <dbReference type="ChEBI" id="CHEBI:15378"/>
        <dbReference type="ChEBI" id="CHEBI:59874"/>
        <dbReference type="ChEBI" id="CHEBI:78442"/>
        <dbReference type="ChEBI" id="CHEBI:138191"/>
        <dbReference type="EC" id="3.1.1.29"/>
    </reaction>
</comment>
<sequence length="141" mass="15664">MTKQVIVVRKDLKMKKGKMTAQGSHSSLGVFLQMMNNGKSLREETPEIVNGSYTLKLDVTVGSDLDDWLRGVFRKITLAVNSEEELMDIYFKAKDRGIPVVLIEDSGLTVFNGVKTKTCLAIGPYNSEEIDKITGHLPLMS</sequence>
<dbReference type="EMBL" id="JAPTGD010000002">
    <property type="protein sequence ID" value="MDU9693279.1"/>
    <property type="molecule type" value="Genomic_DNA"/>
</dbReference>
<evidence type="ECO:0000256" key="3">
    <source>
        <dbReference type="ARBA" id="ARBA00038050"/>
    </source>
</evidence>
<dbReference type="Pfam" id="PF01981">
    <property type="entry name" value="PTH2"/>
    <property type="match status" value="1"/>
</dbReference>
<accession>A0AAX6NBU6</accession>
<dbReference type="PANTHER" id="PTHR12649:SF11">
    <property type="entry name" value="PEPTIDYL-TRNA HYDROLASE 2, MITOCHONDRIAL"/>
    <property type="match status" value="1"/>
</dbReference>
<protein>
    <recommendedName>
        <fullName evidence="1">peptidyl-tRNA hydrolase</fullName>
        <ecNumber evidence="1">3.1.1.29</ecNumber>
    </recommendedName>
</protein>
<dbReference type="PANTHER" id="PTHR12649">
    <property type="entry name" value="PEPTIDYL-TRNA HYDROLASE 2"/>
    <property type="match status" value="1"/>
</dbReference>
<proteinExistence type="inferred from homology"/>
<keyword evidence="2 5" id="KW-0378">Hydrolase</keyword>
<evidence type="ECO:0000256" key="1">
    <source>
        <dbReference type="ARBA" id="ARBA00013260"/>
    </source>
</evidence>
<comment type="similarity">
    <text evidence="3">Belongs to the PTH2 family.</text>
</comment>
<dbReference type="InterPro" id="IPR002833">
    <property type="entry name" value="PTH2"/>
</dbReference>
<evidence type="ECO:0000256" key="4">
    <source>
        <dbReference type="ARBA" id="ARBA00048707"/>
    </source>
</evidence>
<dbReference type="NCBIfam" id="TIGR00283">
    <property type="entry name" value="arch_pth2"/>
    <property type="match status" value="1"/>
</dbReference>